<dbReference type="AlphaFoldDB" id="A0AAU9VFF6"/>
<proteinExistence type="predicted"/>
<organism evidence="1 2">
    <name type="scientific">Euphydryas editha</name>
    <name type="common">Edith's checkerspot</name>
    <dbReference type="NCBI Taxonomy" id="104508"/>
    <lineage>
        <taxon>Eukaryota</taxon>
        <taxon>Metazoa</taxon>
        <taxon>Ecdysozoa</taxon>
        <taxon>Arthropoda</taxon>
        <taxon>Hexapoda</taxon>
        <taxon>Insecta</taxon>
        <taxon>Pterygota</taxon>
        <taxon>Neoptera</taxon>
        <taxon>Endopterygota</taxon>
        <taxon>Lepidoptera</taxon>
        <taxon>Glossata</taxon>
        <taxon>Ditrysia</taxon>
        <taxon>Papilionoidea</taxon>
        <taxon>Nymphalidae</taxon>
        <taxon>Nymphalinae</taxon>
        <taxon>Euphydryas</taxon>
    </lineage>
</organism>
<sequence length="134" mass="15694">MGGVDLHDNGIANYRIRVRGKKWWWQWPPPLVNEQRFINLIDSVLVNSWKIYNRANERSLNQLEFKSYVAVSLMKTEEAQLADNSHFLCNSNINLGRPSKNALPSNIRFDNIGHVIEEHEIHLHADCFKIFHSR</sequence>
<evidence type="ECO:0000313" key="1">
    <source>
        <dbReference type="EMBL" id="CAH2109193.1"/>
    </source>
</evidence>
<comment type="caution">
    <text evidence="1">The sequence shown here is derived from an EMBL/GenBank/DDBJ whole genome shotgun (WGS) entry which is preliminary data.</text>
</comment>
<dbReference type="Proteomes" id="UP001153954">
    <property type="component" value="Unassembled WGS sequence"/>
</dbReference>
<name>A0AAU9VFF6_EUPED</name>
<evidence type="ECO:0008006" key="3">
    <source>
        <dbReference type="Google" id="ProtNLM"/>
    </source>
</evidence>
<gene>
    <name evidence="1" type="ORF">EEDITHA_LOCUS23054</name>
</gene>
<reference evidence="1" key="1">
    <citation type="submission" date="2022-03" db="EMBL/GenBank/DDBJ databases">
        <authorList>
            <person name="Tunstrom K."/>
        </authorList>
    </citation>
    <scope>NUCLEOTIDE SEQUENCE</scope>
</reference>
<accession>A0AAU9VFF6</accession>
<evidence type="ECO:0000313" key="2">
    <source>
        <dbReference type="Proteomes" id="UP001153954"/>
    </source>
</evidence>
<dbReference type="EMBL" id="CAKOGL010000064">
    <property type="protein sequence ID" value="CAH2109193.1"/>
    <property type="molecule type" value="Genomic_DNA"/>
</dbReference>
<protein>
    <recommendedName>
        <fullName evidence="3">PiggyBac transposable element-derived protein domain-containing protein</fullName>
    </recommendedName>
</protein>
<keyword evidence="2" id="KW-1185">Reference proteome</keyword>